<dbReference type="GO" id="GO:0005524">
    <property type="term" value="F:ATP binding"/>
    <property type="evidence" value="ECO:0007669"/>
    <property type="project" value="UniProtKB-KW"/>
</dbReference>
<comment type="similarity">
    <text evidence="6">Belongs to the AAA ATPase family. Highly divergent.</text>
</comment>
<dbReference type="InterPro" id="IPR052381">
    <property type="entry name" value="AAA_domain_protein"/>
</dbReference>
<dbReference type="PANTHER" id="PTHR42960:SF1">
    <property type="entry name" value="YCF46 PROTEIN"/>
    <property type="match status" value="1"/>
</dbReference>
<dbReference type="GO" id="GO:0009507">
    <property type="term" value="C:chloroplast"/>
    <property type="evidence" value="ECO:0007669"/>
    <property type="project" value="UniProtKB-SubCell"/>
</dbReference>
<keyword evidence="3 9" id="KW-0934">Plastid</keyword>
<dbReference type="InterPro" id="IPR003959">
    <property type="entry name" value="ATPase_AAA_core"/>
</dbReference>
<evidence type="ECO:0000259" key="8">
    <source>
        <dbReference type="SMART" id="SM00382"/>
    </source>
</evidence>
<protein>
    <recommendedName>
        <fullName evidence="7">Uncharacterized AAA domain-containing protein ycf46</fullName>
    </recommendedName>
</protein>
<dbReference type="Gene3D" id="1.10.8.60">
    <property type="match status" value="1"/>
</dbReference>
<dbReference type="GO" id="GO:0016887">
    <property type="term" value="F:ATP hydrolysis activity"/>
    <property type="evidence" value="ECO:0007669"/>
    <property type="project" value="InterPro"/>
</dbReference>
<keyword evidence="4" id="KW-0547">Nucleotide-binding</keyword>
<dbReference type="PANTHER" id="PTHR42960">
    <property type="entry name" value="YCF46 PROTEIN"/>
    <property type="match status" value="1"/>
</dbReference>
<proteinExistence type="inferred from homology"/>
<reference evidence="9" key="1">
    <citation type="journal article" date="2017" name="J. Phycol.">
        <title>Analysis of chloroplast genomes and a supermatrix inform reclassification of the Rhodomelaceae (Rhodophyta).</title>
        <authorList>
            <person name="Diaz-Tapia P."/>
            <person name="Maggs C.A."/>
            <person name="West J.A."/>
            <person name="Verbruggen H."/>
        </authorList>
    </citation>
    <scope>NUCLEOTIDE SEQUENCE</scope>
    <source>
        <strain evidence="9">PD745</strain>
    </source>
</reference>
<accession>A0A1Z1MDP7</accession>
<sequence length="487" mass="56895">MNFKNELITLLSSNHFIIYIETKEEERLEYILKHISQEVFYITLSTWNFIEGYTDNPNYTEKGQRNPLQALEIISSNINTETKIFFLKDFYLFISDLSIGRKLKNINNLLRKYNKYIVISGINNAIPDILQEYITYVKLPLPGKKEIEKEVDRFIYLSGEKHKKLKEHICNAYIGYTINKLRQSISKLLIDDISENQIRQNTNEEKKKFIEQTEILEIVPFSYNISNMGGLINLKNWLKVRRYTFTKQASVYGIKQPRGIILVGIQGTGKSLSARVISKEWNMPLLKLDISKGFAGILGESESKMKRVIEICEKISPCLLWIDEIDKIFTQNNYTNDSGTTNRVTNIFLTWLSEKQKNVFIIATANNLNSLPIEMLRKGRFDEIFFVDLPSLKERIKIFQIHLKRVRPMTWHKYNIFYLGKISKKFSGAEIEQSIVEAMYKGFYEQREFTTKDISISINHMIPLAKSEEEAIVKMRKWGYSGKISIA</sequence>
<evidence type="ECO:0000256" key="5">
    <source>
        <dbReference type="ARBA" id="ARBA00022840"/>
    </source>
</evidence>
<keyword evidence="5" id="KW-0067">ATP-binding</keyword>
<dbReference type="InterPro" id="IPR003593">
    <property type="entry name" value="AAA+_ATPase"/>
</dbReference>
<feature type="domain" description="AAA+ ATPase" evidence="8">
    <location>
        <begin position="256"/>
        <end position="391"/>
    </location>
</feature>
<name>A0A1Z1MDP7_9FLOR</name>
<dbReference type="Gene3D" id="3.40.50.300">
    <property type="entry name" value="P-loop containing nucleotide triphosphate hydrolases"/>
    <property type="match status" value="1"/>
</dbReference>
<evidence type="ECO:0000256" key="4">
    <source>
        <dbReference type="ARBA" id="ARBA00022741"/>
    </source>
</evidence>
<evidence type="ECO:0000256" key="1">
    <source>
        <dbReference type="ARBA" id="ARBA00004229"/>
    </source>
</evidence>
<dbReference type="EMBL" id="MF101431">
    <property type="protein sequence ID" value="ARW64049.1"/>
    <property type="molecule type" value="Genomic_DNA"/>
</dbReference>
<geneLocation type="chloroplast" evidence="9"/>
<evidence type="ECO:0000256" key="7">
    <source>
        <dbReference type="ARBA" id="ARBA00040480"/>
    </source>
</evidence>
<dbReference type="InterPro" id="IPR027417">
    <property type="entry name" value="P-loop_NTPase"/>
</dbReference>
<evidence type="ECO:0000256" key="6">
    <source>
        <dbReference type="ARBA" id="ARBA00038088"/>
    </source>
</evidence>
<keyword evidence="2 9" id="KW-0150">Chloroplast</keyword>
<organism evidence="9">
    <name type="scientific">Chondria sp.</name>
    <name type="common">in: red algae</name>
    <dbReference type="NCBI Taxonomy" id="1982705"/>
    <lineage>
        <taxon>Eukaryota</taxon>
        <taxon>Rhodophyta</taxon>
        <taxon>Florideophyceae</taxon>
        <taxon>Rhodymeniophycidae</taxon>
        <taxon>Ceramiales</taxon>
        <taxon>Rhodomelaceae</taxon>
        <taxon>Chondrieae</taxon>
        <taxon>Chondria</taxon>
    </lineage>
</organism>
<evidence type="ECO:0000313" key="9">
    <source>
        <dbReference type="EMBL" id="ARW64049.1"/>
    </source>
</evidence>
<gene>
    <name evidence="9" type="primary">ycf46</name>
</gene>
<evidence type="ECO:0000256" key="3">
    <source>
        <dbReference type="ARBA" id="ARBA00022640"/>
    </source>
</evidence>
<dbReference type="Pfam" id="PF00004">
    <property type="entry name" value="AAA"/>
    <property type="match status" value="1"/>
</dbReference>
<evidence type="ECO:0000256" key="2">
    <source>
        <dbReference type="ARBA" id="ARBA00022528"/>
    </source>
</evidence>
<dbReference type="AlphaFoldDB" id="A0A1Z1MDP7"/>
<dbReference type="SUPFAM" id="SSF52540">
    <property type="entry name" value="P-loop containing nucleoside triphosphate hydrolases"/>
    <property type="match status" value="1"/>
</dbReference>
<comment type="subcellular location">
    <subcellularLocation>
        <location evidence="1">Plastid</location>
        <location evidence="1">Chloroplast</location>
    </subcellularLocation>
</comment>
<dbReference type="SMART" id="SM00382">
    <property type="entry name" value="AAA"/>
    <property type="match status" value="1"/>
</dbReference>